<proteinExistence type="predicted"/>
<feature type="transmembrane region" description="Helical" evidence="1">
    <location>
        <begin position="20"/>
        <end position="42"/>
    </location>
</feature>
<protein>
    <submittedName>
        <fullName evidence="2">Uncharacterized protein</fullName>
    </submittedName>
</protein>
<keyword evidence="3" id="KW-1185">Reference proteome</keyword>
<evidence type="ECO:0000313" key="3">
    <source>
        <dbReference type="Proteomes" id="UP000321040"/>
    </source>
</evidence>
<dbReference type="Proteomes" id="UP000321040">
    <property type="component" value="Unassembled WGS sequence"/>
</dbReference>
<accession>A0ABQ0XI19</accession>
<name>A0ABQ0XI19_9STAP</name>
<organism evidence="2 3">
    <name type="scientific">Staphylococcus kloosii</name>
    <dbReference type="NCBI Taxonomy" id="29384"/>
    <lineage>
        <taxon>Bacteria</taxon>
        <taxon>Bacillati</taxon>
        <taxon>Bacillota</taxon>
        <taxon>Bacilli</taxon>
        <taxon>Bacillales</taxon>
        <taxon>Staphylococcaceae</taxon>
        <taxon>Staphylococcus</taxon>
    </lineage>
</organism>
<dbReference type="EMBL" id="BKAQ01000002">
    <property type="protein sequence ID" value="GEP81105.1"/>
    <property type="molecule type" value="Genomic_DNA"/>
</dbReference>
<evidence type="ECO:0000256" key="1">
    <source>
        <dbReference type="SAM" id="Phobius"/>
    </source>
</evidence>
<evidence type="ECO:0000313" key="2">
    <source>
        <dbReference type="EMBL" id="GEP81105.1"/>
    </source>
</evidence>
<keyword evidence="1" id="KW-0812">Transmembrane</keyword>
<gene>
    <name evidence="2" type="ORF">SKL01_02830</name>
</gene>
<comment type="caution">
    <text evidence="2">The sequence shown here is derived from an EMBL/GenBank/DDBJ whole genome shotgun (WGS) entry which is preliminary data.</text>
</comment>
<reference evidence="2 3" key="1">
    <citation type="submission" date="2019-07" db="EMBL/GenBank/DDBJ databases">
        <title>Whole genome shotgun sequence of Staphylococcus kloosii NBRC 109624.</title>
        <authorList>
            <person name="Hosoyama A."/>
            <person name="Uohara A."/>
            <person name="Ohji S."/>
            <person name="Ichikawa N."/>
        </authorList>
    </citation>
    <scope>NUCLEOTIDE SEQUENCE [LARGE SCALE GENOMIC DNA]</scope>
    <source>
        <strain evidence="2 3">NBRC 109624</strain>
    </source>
</reference>
<keyword evidence="1" id="KW-1133">Transmembrane helix</keyword>
<sequence>MYDIFYLRMRKGKNYPFNIFLSKIIIVKDFNIFCVILFTVVFEKLKVEGLLI</sequence>
<keyword evidence="1" id="KW-0472">Membrane</keyword>